<feature type="compositionally biased region" description="Polar residues" evidence="1">
    <location>
        <begin position="76"/>
        <end position="88"/>
    </location>
</feature>
<evidence type="ECO:0000256" key="1">
    <source>
        <dbReference type="SAM" id="MobiDB-lite"/>
    </source>
</evidence>
<evidence type="ECO:0000313" key="2">
    <source>
        <dbReference type="EMBL" id="OAE31654.1"/>
    </source>
</evidence>
<feature type="compositionally biased region" description="Acidic residues" evidence="1">
    <location>
        <begin position="111"/>
        <end position="120"/>
    </location>
</feature>
<gene>
    <name evidence="2" type="ORF">AXG93_3384s1280</name>
</gene>
<accession>A0A176WFH1</accession>
<feature type="region of interest" description="Disordered" evidence="1">
    <location>
        <begin position="62"/>
        <end position="91"/>
    </location>
</feature>
<organism evidence="2 3">
    <name type="scientific">Marchantia polymorpha subsp. ruderalis</name>
    <dbReference type="NCBI Taxonomy" id="1480154"/>
    <lineage>
        <taxon>Eukaryota</taxon>
        <taxon>Viridiplantae</taxon>
        <taxon>Streptophyta</taxon>
        <taxon>Embryophyta</taxon>
        <taxon>Marchantiophyta</taxon>
        <taxon>Marchantiopsida</taxon>
        <taxon>Marchantiidae</taxon>
        <taxon>Marchantiales</taxon>
        <taxon>Marchantiaceae</taxon>
        <taxon>Marchantia</taxon>
    </lineage>
</organism>
<comment type="caution">
    <text evidence="2">The sequence shown here is derived from an EMBL/GenBank/DDBJ whole genome shotgun (WGS) entry which is preliminary data.</text>
</comment>
<feature type="region of interest" description="Disordered" evidence="1">
    <location>
        <begin position="20"/>
        <end position="39"/>
    </location>
</feature>
<dbReference type="Proteomes" id="UP000077202">
    <property type="component" value="Unassembled WGS sequence"/>
</dbReference>
<dbReference type="EMBL" id="LVLJ01000986">
    <property type="protein sequence ID" value="OAE31654.1"/>
    <property type="molecule type" value="Genomic_DNA"/>
</dbReference>
<sequence>MRFNPRSGGPMVDLLVKAAGPPDRKSAIGQGHPSVHPGLSLPVGATFGTEILDAELASQRSEGPILGPTEGESVQLGVTHSSASSTGRESGAFRCSGFRAKRLQTDGSLVVDEEEEDEDEHPLANLFSTESVGY</sequence>
<evidence type="ECO:0000313" key="3">
    <source>
        <dbReference type="Proteomes" id="UP000077202"/>
    </source>
</evidence>
<dbReference type="AlphaFoldDB" id="A0A176WFH1"/>
<keyword evidence="3" id="KW-1185">Reference proteome</keyword>
<feature type="region of interest" description="Disordered" evidence="1">
    <location>
        <begin position="106"/>
        <end position="134"/>
    </location>
</feature>
<proteinExistence type="predicted"/>
<reference evidence="2" key="1">
    <citation type="submission" date="2016-03" db="EMBL/GenBank/DDBJ databases">
        <title>Mechanisms controlling the formation of the plant cell surface in tip-growing cells are functionally conserved among land plants.</title>
        <authorList>
            <person name="Honkanen S."/>
            <person name="Jones V.A."/>
            <person name="Morieri G."/>
            <person name="Champion C."/>
            <person name="Hetherington A.J."/>
            <person name="Kelly S."/>
            <person name="Saint-Marcoux D."/>
            <person name="Proust H."/>
            <person name="Prescott H."/>
            <person name="Dolan L."/>
        </authorList>
    </citation>
    <scope>NUCLEOTIDE SEQUENCE [LARGE SCALE GENOMIC DNA]</scope>
    <source>
        <tissue evidence="2">Whole gametophyte</tissue>
    </source>
</reference>
<name>A0A176WFH1_MARPO</name>
<protein>
    <submittedName>
        <fullName evidence="2">Uncharacterized protein</fullName>
    </submittedName>
</protein>